<gene>
    <name evidence="3" type="ORF">C7M71_012795</name>
</gene>
<reference evidence="4" key="1">
    <citation type="submission" date="2018-07" db="EMBL/GenBank/DDBJ databases">
        <title>Streptacidiphilus bronchialis DSM 106435 chromosome.</title>
        <authorList>
            <person name="Batra D."/>
            <person name="Gulvik C.A."/>
        </authorList>
    </citation>
    <scope>NUCLEOTIDE SEQUENCE [LARGE SCALE GENOMIC DNA]</scope>
    <source>
        <strain evidence="4">DSM 106435</strain>
    </source>
</reference>
<dbReference type="KEGG" id="stri:C7M71_012795"/>
<dbReference type="AlphaFoldDB" id="A0A345SWT4"/>
<organism evidence="3 4">
    <name type="scientific">Peterkaempfera bronchialis</name>
    <dbReference type="NCBI Taxonomy" id="2126346"/>
    <lineage>
        <taxon>Bacteria</taxon>
        <taxon>Bacillati</taxon>
        <taxon>Actinomycetota</taxon>
        <taxon>Actinomycetes</taxon>
        <taxon>Kitasatosporales</taxon>
        <taxon>Streptomycetaceae</taxon>
        <taxon>Peterkaempfera</taxon>
    </lineage>
</organism>
<dbReference type="Proteomes" id="UP000249340">
    <property type="component" value="Chromosome"/>
</dbReference>
<dbReference type="EMBL" id="CP031264">
    <property type="protein sequence ID" value="AXI78189.1"/>
    <property type="molecule type" value="Genomic_DNA"/>
</dbReference>
<proteinExistence type="predicted"/>
<dbReference type="GO" id="GO:0008168">
    <property type="term" value="F:methyltransferase activity"/>
    <property type="evidence" value="ECO:0007669"/>
    <property type="project" value="UniProtKB-KW"/>
</dbReference>
<keyword evidence="4" id="KW-1185">Reference proteome</keyword>
<dbReference type="Gene3D" id="3.40.50.150">
    <property type="entry name" value="Vaccinia Virus protein VP39"/>
    <property type="match status" value="1"/>
</dbReference>
<keyword evidence="3" id="KW-0489">Methyltransferase</keyword>
<dbReference type="PROSITE" id="PS50007">
    <property type="entry name" value="PIPLC_X_DOMAIN"/>
    <property type="match status" value="1"/>
</dbReference>
<feature type="region of interest" description="Disordered" evidence="1">
    <location>
        <begin position="1"/>
        <end position="20"/>
    </location>
</feature>
<dbReference type="CDD" id="cd02440">
    <property type="entry name" value="AdoMet_MTases"/>
    <property type="match status" value="1"/>
</dbReference>
<keyword evidence="3" id="KW-0808">Transferase</keyword>
<sequence length="270" mass="28869">MTRATPLHHGRMPSTHEQSLSDTYEANDDFFDPVGARLVDLTDLRPGDRVLDLGCGRGAVLFAAVAAVGPDGYTVGVDLSPAVVRHTAAQAARVGLRNVSVRVDDAEDLGFPDRSFEAVLASFTLHLTPDPAAALAGAHRVLVPGGHFGLTTFGGDTGPAWQQAVQTLRGYAEPSLGGARGRRPHPTPADELSRDPEAALIRAGFTAVRTVEETTATAYPGPDAWWQSLRPLLEAIPPDHREEAREAAYALIAPLAHHGRLIRYTTARRD</sequence>
<dbReference type="InterPro" id="IPR025714">
    <property type="entry name" value="Methyltranfer_dom"/>
</dbReference>
<dbReference type="SUPFAM" id="SSF53335">
    <property type="entry name" value="S-adenosyl-L-methionine-dependent methyltransferases"/>
    <property type="match status" value="1"/>
</dbReference>
<dbReference type="PANTHER" id="PTHR43591">
    <property type="entry name" value="METHYLTRANSFERASE"/>
    <property type="match status" value="1"/>
</dbReference>
<evidence type="ECO:0000313" key="4">
    <source>
        <dbReference type="Proteomes" id="UP000249340"/>
    </source>
</evidence>
<feature type="domain" description="Methyltransferase" evidence="2">
    <location>
        <begin position="46"/>
        <end position="154"/>
    </location>
</feature>
<dbReference type="InterPro" id="IPR029063">
    <property type="entry name" value="SAM-dependent_MTases_sf"/>
</dbReference>
<feature type="compositionally biased region" description="Basic residues" evidence="1">
    <location>
        <begin position="1"/>
        <end position="11"/>
    </location>
</feature>
<name>A0A345SWT4_9ACTN</name>
<dbReference type="GO" id="GO:0032259">
    <property type="term" value="P:methylation"/>
    <property type="evidence" value="ECO:0007669"/>
    <property type="project" value="UniProtKB-KW"/>
</dbReference>
<evidence type="ECO:0000259" key="2">
    <source>
        <dbReference type="Pfam" id="PF13847"/>
    </source>
</evidence>
<protein>
    <submittedName>
        <fullName evidence="3">Methyltransferase domain-containing protein</fullName>
    </submittedName>
</protein>
<evidence type="ECO:0000313" key="3">
    <source>
        <dbReference type="EMBL" id="AXI78189.1"/>
    </source>
</evidence>
<feature type="region of interest" description="Disordered" evidence="1">
    <location>
        <begin position="173"/>
        <end position="193"/>
    </location>
</feature>
<evidence type="ECO:0000256" key="1">
    <source>
        <dbReference type="SAM" id="MobiDB-lite"/>
    </source>
</evidence>
<dbReference type="OrthoDB" id="9777638at2"/>
<accession>A0A345SWT4</accession>
<dbReference type="Pfam" id="PF13847">
    <property type="entry name" value="Methyltransf_31"/>
    <property type="match status" value="1"/>
</dbReference>